<evidence type="ECO:0000256" key="3">
    <source>
        <dbReference type="ARBA" id="ARBA00012438"/>
    </source>
</evidence>
<dbReference type="CDD" id="cd00075">
    <property type="entry name" value="HATPase"/>
    <property type="match status" value="1"/>
</dbReference>
<dbReference type="InterPro" id="IPR033479">
    <property type="entry name" value="dCache_1"/>
</dbReference>
<comment type="subcellular location">
    <subcellularLocation>
        <location evidence="2">Cell membrane</location>
        <topology evidence="2">Multi-pass membrane protein</topology>
    </subcellularLocation>
</comment>
<evidence type="ECO:0000256" key="2">
    <source>
        <dbReference type="ARBA" id="ARBA00004651"/>
    </source>
</evidence>
<dbReference type="InterPro" id="IPR036097">
    <property type="entry name" value="HisK_dim/P_sf"/>
</dbReference>
<dbReference type="Pfam" id="PF02518">
    <property type="entry name" value="HATPase_c"/>
    <property type="match status" value="1"/>
</dbReference>
<dbReference type="PRINTS" id="PR00344">
    <property type="entry name" value="BCTRLSENSOR"/>
</dbReference>
<dbReference type="CDD" id="cd00082">
    <property type="entry name" value="HisKA"/>
    <property type="match status" value="1"/>
</dbReference>
<dbReference type="InterPro" id="IPR035965">
    <property type="entry name" value="PAS-like_dom_sf"/>
</dbReference>
<dbReference type="SUPFAM" id="SSF55874">
    <property type="entry name" value="ATPase domain of HSP90 chaperone/DNA topoisomerase II/histidine kinase"/>
    <property type="match status" value="1"/>
</dbReference>
<evidence type="ECO:0000256" key="4">
    <source>
        <dbReference type="ARBA" id="ARBA00022475"/>
    </source>
</evidence>
<dbReference type="Gene3D" id="3.30.450.20">
    <property type="entry name" value="PAS domain"/>
    <property type="match status" value="2"/>
</dbReference>
<evidence type="ECO:0000256" key="12">
    <source>
        <dbReference type="SAM" id="Phobius"/>
    </source>
</evidence>
<evidence type="ECO:0000313" key="14">
    <source>
        <dbReference type="EMBL" id="OGF79114.1"/>
    </source>
</evidence>
<evidence type="ECO:0000259" key="13">
    <source>
        <dbReference type="PROSITE" id="PS50109"/>
    </source>
</evidence>
<keyword evidence="8" id="KW-0418">Kinase</keyword>
<dbReference type="Pfam" id="PF02743">
    <property type="entry name" value="dCache_1"/>
    <property type="match status" value="1"/>
</dbReference>
<protein>
    <recommendedName>
        <fullName evidence="3">histidine kinase</fullName>
        <ecNumber evidence="3">2.7.13.3</ecNumber>
    </recommendedName>
</protein>
<dbReference type="SMART" id="SM00388">
    <property type="entry name" value="HisKA"/>
    <property type="match status" value="1"/>
</dbReference>
<dbReference type="InterPro" id="IPR050736">
    <property type="entry name" value="Sensor_HK_Regulatory"/>
</dbReference>
<dbReference type="EMBL" id="MFHI01000010">
    <property type="protein sequence ID" value="OGF79114.1"/>
    <property type="molecule type" value="Genomic_DNA"/>
</dbReference>
<keyword evidence="6" id="KW-0808">Transferase</keyword>
<sequence length="693" mass="77347">MKNFSGFSSAKLYQLLFLGVVAVLTIVSANMAWLFPTRSELEAQAYLLHRSAADNVRNQLFLFLSRYEKSLEDGADVIGQFKEKKEDIISRLLKENQPLESLTLLDNNGSEIFKRHRFLLVSETDLKNRAEERVFAVTREGGIYRGPVEISGISEPIITIAVPINTKTGFSAMVAEINLKFFLDVVRTITVSKESAAYVVDENGYIVAHPDSSLVFGRANVIDRKIVAEALAGREADTRAAGFGYKYKNGDDVFGVALSFDLMGWAIVVEDPSNIALAASTRISIVAIISFTLEILLVILLIWNYINLIKVASLFFQEKSQREAILNSLYDGVLEYDENFNVRLLNPKAEEILGIKFSNIEKTPITPDIAQARPELKALAELMYPSLAPYASSAKQLPGSNAKAMEIHTSRPELKLFVTLTQVLDERGNVRGFLKIIHDASREQLISKLKSEFVSIAAHQLRTPLSAIKWTLKFMLDGDAGTLSTSQLEYLEKGYMINERMIHLVNDLLNAARIEEGRFGYEFKELDLAAFVKETAANYDSAAKSKAIDLRLEEIKDNFQPIFADKEKLSLALTNILDNAIKYTPKGGKINVVLSKKNEFAEITVSDNGPGIPENEKRMVFSKFFRASNVLRTETEGSGLGLFIAYNIIKRHGGDIAFDSKDGATSFIFTIPLRRENIPSEESPTLKEFLETI</sequence>
<dbReference type="GO" id="GO:0005886">
    <property type="term" value="C:plasma membrane"/>
    <property type="evidence" value="ECO:0007669"/>
    <property type="project" value="UniProtKB-SubCell"/>
</dbReference>
<organism evidence="14 15">
    <name type="scientific">Candidatus Giovannonibacteria bacterium RIFCSPHIGHO2_02_43_13</name>
    <dbReference type="NCBI Taxonomy" id="1798330"/>
    <lineage>
        <taxon>Bacteria</taxon>
        <taxon>Candidatus Giovannoniibacteriota</taxon>
    </lineage>
</organism>
<evidence type="ECO:0000256" key="11">
    <source>
        <dbReference type="ARBA" id="ARBA00023136"/>
    </source>
</evidence>
<feature type="domain" description="Histidine kinase" evidence="13">
    <location>
        <begin position="456"/>
        <end position="675"/>
    </location>
</feature>
<dbReference type="EC" id="2.7.13.3" evidence="3"/>
<dbReference type="CDD" id="cd18773">
    <property type="entry name" value="PDC1_HK_sensor"/>
    <property type="match status" value="1"/>
</dbReference>
<keyword evidence="10" id="KW-0902">Two-component regulatory system</keyword>
<feature type="transmembrane region" description="Helical" evidence="12">
    <location>
        <begin position="12"/>
        <end position="35"/>
    </location>
</feature>
<evidence type="ECO:0000256" key="9">
    <source>
        <dbReference type="ARBA" id="ARBA00022989"/>
    </source>
</evidence>
<dbReference type="AlphaFoldDB" id="A0A1F5WU14"/>
<dbReference type="InterPro" id="IPR036890">
    <property type="entry name" value="HATPase_C_sf"/>
</dbReference>
<dbReference type="PROSITE" id="PS50109">
    <property type="entry name" value="HIS_KIN"/>
    <property type="match status" value="1"/>
</dbReference>
<reference evidence="14 15" key="1">
    <citation type="journal article" date="2016" name="Nat. Commun.">
        <title>Thousands of microbial genomes shed light on interconnected biogeochemical processes in an aquifer system.</title>
        <authorList>
            <person name="Anantharaman K."/>
            <person name="Brown C.T."/>
            <person name="Hug L.A."/>
            <person name="Sharon I."/>
            <person name="Castelle C.J."/>
            <person name="Probst A.J."/>
            <person name="Thomas B.C."/>
            <person name="Singh A."/>
            <person name="Wilkins M.J."/>
            <person name="Karaoz U."/>
            <person name="Brodie E.L."/>
            <person name="Williams K.H."/>
            <person name="Hubbard S.S."/>
            <person name="Banfield J.F."/>
        </authorList>
    </citation>
    <scope>NUCLEOTIDE SEQUENCE [LARGE SCALE GENOMIC DNA]</scope>
</reference>
<evidence type="ECO:0000256" key="6">
    <source>
        <dbReference type="ARBA" id="ARBA00022679"/>
    </source>
</evidence>
<comment type="caution">
    <text evidence="14">The sequence shown here is derived from an EMBL/GenBank/DDBJ whole genome shotgun (WGS) entry which is preliminary data.</text>
</comment>
<dbReference type="InterPro" id="IPR003594">
    <property type="entry name" value="HATPase_dom"/>
</dbReference>
<dbReference type="GO" id="GO:0000155">
    <property type="term" value="F:phosphorelay sensor kinase activity"/>
    <property type="evidence" value="ECO:0007669"/>
    <property type="project" value="InterPro"/>
</dbReference>
<accession>A0A1F5WU14</accession>
<dbReference type="Gene3D" id="3.30.565.10">
    <property type="entry name" value="Histidine kinase-like ATPase, C-terminal domain"/>
    <property type="match status" value="1"/>
</dbReference>
<dbReference type="Pfam" id="PF00512">
    <property type="entry name" value="HisKA"/>
    <property type="match status" value="1"/>
</dbReference>
<evidence type="ECO:0000256" key="5">
    <source>
        <dbReference type="ARBA" id="ARBA00022553"/>
    </source>
</evidence>
<keyword evidence="5" id="KW-0597">Phosphoprotein</keyword>
<dbReference type="Gene3D" id="1.10.287.130">
    <property type="match status" value="1"/>
</dbReference>
<dbReference type="Proteomes" id="UP000178425">
    <property type="component" value="Unassembled WGS sequence"/>
</dbReference>
<dbReference type="Pfam" id="PF13188">
    <property type="entry name" value="PAS_8"/>
    <property type="match status" value="1"/>
</dbReference>
<dbReference type="PANTHER" id="PTHR43711:SF1">
    <property type="entry name" value="HISTIDINE KINASE 1"/>
    <property type="match status" value="1"/>
</dbReference>
<dbReference type="InterPro" id="IPR004358">
    <property type="entry name" value="Sig_transdc_His_kin-like_C"/>
</dbReference>
<evidence type="ECO:0000256" key="8">
    <source>
        <dbReference type="ARBA" id="ARBA00022777"/>
    </source>
</evidence>
<proteinExistence type="predicted"/>
<dbReference type="InterPro" id="IPR003661">
    <property type="entry name" value="HisK_dim/P_dom"/>
</dbReference>
<keyword evidence="11 12" id="KW-0472">Membrane</keyword>
<name>A0A1F5WU14_9BACT</name>
<feature type="transmembrane region" description="Helical" evidence="12">
    <location>
        <begin position="283"/>
        <end position="306"/>
    </location>
</feature>
<comment type="catalytic activity">
    <reaction evidence="1">
        <text>ATP + protein L-histidine = ADP + protein N-phospho-L-histidine.</text>
        <dbReference type="EC" id="2.7.13.3"/>
    </reaction>
</comment>
<evidence type="ECO:0000256" key="7">
    <source>
        <dbReference type="ARBA" id="ARBA00022692"/>
    </source>
</evidence>
<dbReference type="PANTHER" id="PTHR43711">
    <property type="entry name" value="TWO-COMPONENT HISTIDINE KINASE"/>
    <property type="match status" value="1"/>
</dbReference>
<dbReference type="CDD" id="cd18774">
    <property type="entry name" value="PDC2_HK_sensor"/>
    <property type="match status" value="1"/>
</dbReference>
<gene>
    <name evidence="14" type="ORF">A2W54_01015</name>
</gene>
<dbReference type="SMART" id="SM00387">
    <property type="entry name" value="HATPase_c"/>
    <property type="match status" value="1"/>
</dbReference>
<evidence type="ECO:0000256" key="10">
    <source>
        <dbReference type="ARBA" id="ARBA00023012"/>
    </source>
</evidence>
<dbReference type="SUPFAM" id="SSF55785">
    <property type="entry name" value="PYP-like sensor domain (PAS domain)"/>
    <property type="match status" value="1"/>
</dbReference>
<keyword evidence="7 12" id="KW-0812">Transmembrane</keyword>
<dbReference type="InterPro" id="IPR005467">
    <property type="entry name" value="His_kinase_dom"/>
</dbReference>
<dbReference type="SUPFAM" id="SSF47384">
    <property type="entry name" value="Homodimeric domain of signal transducing histidine kinase"/>
    <property type="match status" value="1"/>
</dbReference>
<dbReference type="InterPro" id="IPR000014">
    <property type="entry name" value="PAS"/>
</dbReference>
<evidence type="ECO:0000313" key="15">
    <source>
        <dbReference type="Proteomes" id="UP000178425"/>
    </source>
</evidence>
<keyword evidence="9 12" id="KW-1133">Transmembrane helix</keyword>
<evidence type="ECO:0000256" key="1">
    <source>
        <dbReference type="ARBA" id="ARBA00000085"/>
    </source>
</evidence>
<dbReference type="FunFam" id="3.30.565.10:FF:000006">
    <property type="entry name" value="Sensor histidine kinase WalK"/>
    <property type="match status" value="1"/>
</dbReference>
<keyword evidence="4" id="KW-1003">Cell membrane</keyword>